<evidence type="ECO:0000256" key="3">
    <source>
        <dbReference type="SAM" id="Phobius"/>
    </source>
</evidence>
<keyword evidence="3" id="KW-0812">Transmembrane</keyword>
<gene>
    <name evidence="4" type="ORF">KCJAJFAP_00633</name>
    <name evidence="5" type="ORF">LMKDKBCB_00708</name>
</gene>
<proteinExistence type="predicted"/>
<evidence type="ECO:0000313" key="4">
    <source>
        <dbReference type="EMBL" id="VWL99436.1"/>
    </source>
</evidence>
<dbReference type="InterPro" id="IPR023365">
    <property type="entry name" value="Sortase_dom-sf"/>
</dbReference>
<feature type="active site" description="Proton donor/acceptor" evidence="2">
    <location>
        <position position="169"/>
    </location>
</feature>
<feature type="transmembrane region" description="Helical" evidence="3">
    <location>
        <begin position="276"/>
        <end position="297"/>
    </location>
</feature>
<evidence type="ECO:0000256" key="2">
    <source>
        <dbReference type="PIRSR" id="PIRSR605754-1"/>
    </source>
</evidence>
<dbReference type="Proteomes" id="UP000361836">
    <property type="component" value="Unassembled WGS sequence"/>
</dbReference>
<evidence type="ECO:0000313" key="6">
    <source>
        <dbReference type="Proteomes" id="UP000330807"/>
    </source>
</evidence>
<dbReference type="Proteomes" id="UP000330807">
    <property type="component" value="Unassembled WGS sequence"/>
</dbReference>
<dbReference type="GO" id="GO:0016787">
    <property type="term" value="F:hydrolase activity"/>
    <property type="evidence" value="ECO:0007669"/>
    <property type="project" value="UniProtKB-KW"/>
</dbReference>
<dbReference type="InterPro" id="IPR005754">
    <property type="entry name" value="Sortase"/>
</dbReference>
<dbReference type="InterPro" id="IPR042002">
    <property type="entry name" value="Sortase_C"/>
</dbReference>
<feature type="transmembrane region" description="Helical" evidence="3">
    <location>
        <begin position="21"/>
        <end position="43"/>
    </location>
</feature>
<dbReference type="EMBL" id="CABWIE010000030">
    <property type="protein sequence ID" value="VWL99436.1"/>
    <property type="molecule type" value="Genomic_DNA"/>
</dbReference>
<dbReference type="NCBIfam" id="NF033745">
    <property type="entry name" value="class_C_sortase"/>
    <property type="match status" value="1"/>
</dbReference>
<dbReference type="Pfam" id="PF04203">
    <property type="entry name" value="Sortase"/>
    <property type="match status" value="1"/>
</dbReference>
<dbReference type="SUPFAM" id="SSF63817">
    <property type="entry name" value="Sortase"/>
    <property type="match status" value="1"/>
</dbReference>
<dbReference type="AlphaFoldDB" id="A0A5K1J7J9"/>
<keyword evidence="1" id="KW-0378">Hydrolase</keyword>
<sequence length="313" mass="33806">MASRGGSPVARAERPRKARRWLAPALAILLVLTGLCLLLYPVASDYLNKVEQAKVSNNLRQVVQEATPEDLSAWRQQAIDYNDRLYSGAAYVIDPFDPNAPKTSDEEYLSCLNLAGDGAMGTIVIPSIGVDLPIYHGVTGEGMDHGVGHEPNSSLPVGGPSTHAVLAGHTGLPSAVIFDKLDKLHVGDYFVLQVLGEDLAYRVTSTEVVLPDDTSSLAIQKDKDLVTLVTCTPYGVNSHRLLIHAERCDVPKDWLERKDRDTGLASAYNTLGDKIGVPPALIGVLLAIVVLAAAYAASRRRKRHAGRDKEVTR</sequence>
<organism evidence="4 7">
    <name type="scientific">Collinsella aerofaciens</name>
    <dbReference type="NCBI Taxonomy" id="74426"/>
    <lineage>
        <taxon>Bacteria</taxon>
        <taxon>Bacillati</taxon>
        <taxon>Actinomycetota</taxon>
        <taxon>Coriobacteriia</taxon>
        <taxon>Coriobacteriales</taxon>
        <taxon>Coriobacteriaceae</taxon>
        <taxon>Collinsella</taxon>
    </lineage>
</organism>
<name>A0A5K1J7J9_9ACTN</name>
<evidence type="ECO:0000313" key="5">
    <source>
        <dbReference type="EMBL" id="VWM05336.1"/>
    </source>
</evidence>
<evidence type="ECO:0000313" key="7">
    <source>
        <dbReference type="Proteomes" id="UP000361836"/>
    </source>
</evidence>
<accession>A0A5K1J7J9</accession>
<protein>
    <submittedName>
        <fullName evidence="4">Sortase family protein</fullName>
    </submittedName>
</protein>
<dbReference type="NCBIfam" id="TIGR01076">
    <property type="entry name" value="sortase_fam"/>
    <property type="match status" value="1"/>
</dbReference>
<dbReference type="EMBL" id="CABWIH010000131">
    <property type="protein sequence ID" value="VWM05336.1"/>
    <property type="molecule type" value="Genomic_DNA"/>
</dbReference>
<keyword evidence="3" id="KW-0472">Membrane</keyword>
<feature type="active site" description="Acyl-thioester intermediate" evidence="2">
    <location>
        <position position="231"/>
    </location>
</feature>
<keyword evidence="7" id="KW-1185">Reference proteome</keyword>
<evidence type="ECO:0000256" key="1">
    <source>
        <dbReference type="ARBA" id="ARBA00022801"/>
    </source>
</evidence>
<keyword evidence="3" id="KW-1133">Transmembrane helix</keyword>
<dbReference type="RefSeq" id="WP_226798401.1">
    <property type="nucleotide sequence ID" value="NZ_CAAKNU010000106.1"/>
</dbReference>
<dbReference type="Gene3D" id="2.40.260.10">
    <property type="entry name" value="Sortase"/>
    <property type="match status" value="1"/>
</dbReference>
<reference evidence="6 7" key="1">
    <citation type="submission" date="2019-10" db="EMBL/GenBank/DDBJ databases">
        <authorList>
            <person name="Wolf R A."/>
        </authorList>
    </citation>
    <scope>NUCLEOTIDE SEQUENCE [LARGE SCALE GENOMIC DNA]</scope>
    <source>
        <strain evidence="5">Collinsella_aerofaciens_AK_138A</strain>
        <strain evidence="4">Collinsella_aerofaciens_MC2</strain>
    </source>
</reference>
<dbReference type="CDD" id="cd05827">
    <property type="entry name" value="Sortase_C"/>
    <property type="match status" value="1"/>
</dbReference>